<gene>
    <name evidence="1" type="ORF">QYB95_04745</name>
</gene>
<dbReference type="Gene3D" id="1.25.40.10">
    <property type="entry name" value="Tetratricopeptide repeat domain"/>
    <property type="match status" value="1"/>
</dbReference>
<evidence type="ECO:0000313" key="1">
    <source>
        <dbReference type="EMBL" id="MDN4492840.1"/>
    </source>
</evidence>
<dbReference type="Proteomes" id="UP001172743">
    <property type="component" value="Unassembled WGS sequence"/>
</dbReference>
<dbReference type="EMBL" id="JAUHTQ010000002">
    <property type="protein sequence ID" value="MDN4492840.1"/>
    <property type="molecule type" value="Genomic_DNA"/>
</dbReference>
<dbReference type="RefSeq" id="WP_301137035.1">
    <property type="nucleotide sequence ID" value="NZ_JAUHTQ010000002.1"/>
</dbReference>
<keyword evidence="2" id="KW-1185">Reference proteome</keyword>
<sequence>MNISIFKNSLEELSKILYFDQQDYLREKTTNPSKLKEYITIAEDLLKATNYVDEEYYLMGTLGNLYRIYGEPQKAINLLNRCRSIAVGDENVNREILSLIRLGEAIKYNNDPEKALVFFEEALELCRDGDSYYLDFALQHKGKCLLELSKNIEAKECFNEALKLRELKGERELIDSTLLALDFLGKMSN</sequence>
<dbReference type="SUPFAM" id="SSF48452">
    <property type="entry name" value="TPR-like"/>
    <property type="match status" value="1"/>
</dbReference>
<comment type="caution">
    <text evidence="1">The sequence shown here is derived from an EMBL/GenBank/DDBJ whole genome shotgun (WGS) entry which is preliminary data.</text>
</comment>
<organism evidence="1 2">
    <name type="scientific">Ureibacillus aquaedulcis</name>
    <dbReference type="NCBI Taxonomy" id="3058421"/>
    <lineage>
        <taxon>Bacteria</taxon>
        <taxon>Bacillati</taxon>
        <taxon>Bacillota</taxon>
        <taxon>Bacilli</taxon>
        <taxon>Bacillales</taxon>
        <taxon>Caryophanaceae</taxon>
        <taxon>Ureibacillus</taxon>
    </lineage>
</organism>
<dbReference type="Pfam" id="PF13181">
    <property type="entry name" value="TPR_8"/>
    <property type="match status" value="1"/>
</dbReference>
<accession>A0ABT8GN44</accession>
<dbReference type="SMART" id="SM00028">
    <property type="entry name" value="TPR"/>
    <property type="match status" value="3"/>
</dbReference>
<proteinExistence type="predicted"/>
<name>A0ABT8GN44_9BACL</name>
<evidence type="ECO:0000313" key="2">
    <source>
        <dbReference type="Proteomes" id="UP001172743"/>
    </source>
</evidence>
<dbReference type="InterPro" id="IPR011990">
    <property type="entry name" value="TPR-like_helical_dom_sf"/>
</dbReference>
<dbReference type="InterPro" id="IPR019734">
    <property type="entry name" value="TPR_rpt"/>
</dbReference>
<protein>
    <submittedName>
        <fullName evidence="1">Tetratricopeptide repeat protein</fullName>
    </submittedName>
</protein>
<reference evidence="1" key="1">
    <citation type="submission" date="2023-07" db="EMBL/GenBank/DDBJ databases">
        <title>Ureibacillus sp. isolated from freshwater well.</title>
        <authorList>
            <person name="Kirdat K."/>
            <person name="Bhatt A."/>
            <person name="Teware R."/>
            <person name="Bhavsar Y."/>
            <person name="Yadav A."/>
        </authorList>
    </citation>
    <scope>NUCLEOTIDE SEQUENCE</scope>
    <source>
        <strain evidence="1">BA0131</strain>
    </source>
</reference>